<comment type="caution">
    <text evidence="7">The sequence shown here is derived from an EMBL/GenBank/DDBJ whole genome shotgun (WGS) entry which is preliminary data.</text>
</comment>
<dbReference type="OrthoDB" id="6134459at2759"/>
<dbReference type="CDD" id="cd15039">
    <property type="entry name" value="7tmB3_Methuselah-like"/>
    <property type="match status" value="1"/>
</dbReference>
<dbReference type="PRINTS" id="PR00249">
    <property type="entry name" value="GPCRSECRETIN"/>
</dbReference>
<evidence type="ECO:0000256" key="1">
    <source>
        <dbReference type="ARBA" id="ARBA00004141"/>
    </source>
</evidence>
<evidence type="ECO:0000256" key="3">
    <source>
        <dbReference type="ARBA" id="ARBA00022989"/>
    </source>
</evidence>
<evidence type="ECO:0000313" key="8">
    <source>
        <dbReference type="Proteomes" id="UP000094527"/>
    </source>
</evidence>
<protein>
    <submittedName>
        <fullName evidence="7">G-protein coupled receptor Mth2</fullName>
    </submittedName>
</protein>
<dbReference type="Proteomes" id="UP000094527">
    <property type="component" value="Unassembled WGS sequence"/>
</dbReference>
<dbReference type="GO" id="GO:0004930">
    <property type="term" value="F:G protein-coupled receptor activity"/>
    <property type="evidence" value="ECO:0007669"/>
    <property type="project" value="InterPro"/>
</dbReference>
<evidence type="ECO:0000313" key="7">
    <source>
        <dbReference type="EMBL" id="ODM91561.1"/>
    </source>
</evidence>
<dbReference type="EMBL" id="LJIJ01001502">
    <property type="protein sequence ID" value="ODM91561.1"/>
    <property type="molecule type" value="Genomic_DNA"/>
</dbReference>
<dbReference type="OMA" id="CENAMIR"/>
<sequence>MTCTQTYEKDVQLRNGSNTHSLKPKYRVWISLNKTEYFTSNGDYYDGFHYFQTSEYCVKSVSSDKMTLRICAPTCNSTEPHLKYCIPKCCAPDEVLNYWSFRCRKIRLNETGWKPELWVVGNSTIVEPNELIHFTSHELSCENAMIRNPLTTVIYDKDGEYDIDIKQNIRMDISQGRLNLLKLEENRKWEKHEIPFCIDGFIENKNQVYFSDPNDVIVLTCAPDDAKFYNVAIVAWATIIILAIGSIFLLMVVMIHLILLKQLNFNALCILSYSMSLLCSYSLHTIAHLITINPNREFTGLGSRGFFCMAISVGCHYFLITSELWLALLNFELWRTLRSTMHIDPTSKRLKAFCTYSLIGWGIPLILIALFVTVDEVYRDPLTYVVVPDYAMQSCSVAVWSRGYYVYTPKAIILFANGILIILTVKVIAGARKNASAMTTSKQHTYSATLFIKLFGIMGIFWFIRMIVWYFDDGTALPWYIVVLQSIMLLQPIPLFVLFCCNKRTKDKLAAKFPKIFMCFEQGKFMITSKSRTEGINQSNTASTSL</sequence>
<keyword evidence="3 5" id="KW-1133">Transmembrane helix</keyword>
<feature type="transmembrane region" description="Helical" evidence="5">
    <location>
        <begin position="267"/>
        <end position="292"/>
    </location>
</feature>
<dbReference type="InterPro" id="IPR000832">
    <property type="entry name" value="GPCR_2_secretin-like"/>
</dbReference>
<feature type="transmembrane region" description="Helical" evidence="5">
    <location>
        <begin position="233"/>
        <end position="260"/>
    </location>
</feature>
<comment type="subcellular location">
    <subcellularLocation>
        <location evidence="1">Membrane</location>
        <topology evidence="1">Multi-pass membrane protein</topology>
    </subcellularLocation>
</comment>
<dbReference type="InterPro" id="IPR017981">
    <property type="entry name" value="GPCR_2-like_7TM"/>
</dbReference>
<feature type="transmembrane region" description="Helical" evidence="5">
    <location>
        <begin position="477"/>
        <end position="499"/>
    </location>
</feature>
<dbReference type="PROSITE" id="PS50261">
    <property type="entry name" value="G_PROTEIN_RECEP_F2_4"/>
    <property type="match status" value="1"/>
</dbReference>
<keyword evidence="7" id="KW-0675">Receptor</keyword>
<dbReference type="PANTHER" id="PTHR46953">
    <property type="entry name" value="G-PROTEIN COUPLED RECEPTOR MTH-LIKE 1-RELATED"/>
    <property type="match status" value="1"/>
</dbReference>
<accession>A0A1D2MF96</accession>
<keyword evidence="2 5" id="KW-0812">Transmembrane</keyword>
<proteinExistence type="predicted"/>
<name>A0A1D2MF96_ORCCI</name>
<feature type="transmembrane region" description="Helical" evidence="5">
    <location>
        <begin position="411"/>
        <end position="429"/>
    </location>
</feature>
<evidence type="ECO:0000259" key="6">
    <source>
        <dbReference type="PROSITE" id="PS50261"/>
    </source>
</evidence>
<evidence type="ECO:0000256" key="5">
    <source>
        <dbReference type="SAM" id="Phobius"/>
    </source>
</evidence>
<feature type="domain" description="G-protein coupled receptors family 2 profile 2" evidence="6">
    <location>
        <begin position="235"/>
        <end position="503"/>
    </location>
</feature>
<dbReference type="InterPro" id="IPR052808">
    <property type="entry name" value="GPCR_Mth-like"/>
</dbReference>
<dbReference type="Gene3D" id="1.20.1070.10">
    <property type="entry name" value="Rhodopsin 7-helix transmembrane proteins"/>
    <property type="match status" value="1"/>
</dbReference>
<keyword evidence="8" id="KW-1185">Reference proteome</keyword>
<evidence type="ECO:0000256" key="2">
    <source>
        <dbReference type="ARBA" id="ARBA00022692"/>
    </source>
</evidence>
<feature type="transmembrane region" description="Helical" evidence="5">
    <location>
        <begin position="304"/>
        <end position="331"/>
    </location>
</feature>
<dbReference type="GO" id="GO:0007166">
    <property type="term" value="P:cell surface receptor signaling pathway"/>
    <property type="evidence" value="ECO:0007669"/>
    <property type="project" value="InterPro"/>
</dbReference>
<dbReference type="PANTHER" id="PTHR46953:SF1">
    <property type="entry name" value="G-PROTEIN COUPLED RECEPTOR MTH-LIKE 1-RELATED"/>
    <property type="match status" value="1"/>
</dbReference>
<feature type="transmembrane region" description="Helical" evidence="5">
    <location>
        <begin position="450"/>
        <end position="471"/>
    </location>
</feature>
<reference evidence="7 8" key="1">
    <citation type="journal article" date="2016" name="Genome Biol. Evol.">
        <title>Gene Family Evolution Reflects Adaptation to Soil Environmental Stressors in the Genome of the Collembolan Orchesella cincta.</title>
        <authorList>
            <person name="Faddeeva-Vakhrusheva A."/>
            <person name="Derks M.F."/>
            <person name="Anvar S.Y."/>
            <person name="Agamennone V."/>
            <person name="Suring W."/>
            <person name="Smit S."/>
            <person name="van Straalen N.M."/>
            <person name="Roelofs D."/>
        </authorList>
    </citation>
    <scope>NUCLEOTIDE SEQUENCE [LARGE SCALE GENOMIC DNA]</scope>
    <source>
        <tissue evidence="7">Mixed pool</tissue>
    </source>
</reference>
<keyword evidence="4 5" id="KW-0472">Membrane</keyword>
<evidence type="ECO:0000256" key="4">
    <source>
        <dbReference type="ARBA" id="ARBA00023136"/>
    </source>
</evidence>
<feature type="transmembrane region" description="Helical" evidence="5">
    <location>
        <begin position="352"/>
        <end position="374"/>
    </location>
</feature>
<gene>
    <name evidence="7" type="ORF">Ocin01_15121</name>
</gene>
<dbReference type="Pfam" id="PF00002">
    <property type="entry name" value="7tm_2"/>
    <property type="match status" value="1"/>
</dbReference>
<dbReference type="AlphaFoldDB" id="A0A1D2MF96"/>
<dbReference type="GO" id="GO:0016020">
    <property type="term" value="C:membrane"/>
    <property type="evidence" value="ECO:0007669"/>
    <property type="project" value="UniProtKB-SubCell"/>
</dbReference>
<organism evidence="7 8">
    <name type="scientific">Orchesella cincta</name>
    <name type="common">Springtail</name>
    <name type="synonym">Podura cincta</name>
    <dbReference type="NCBI Taxonomy" id="48709"/>
    <lineage>
        <taxon>Eukaryota</taxon>
        <taxon>Metazoa</taxon>
        <taxon>Ecdysozoa</taxon>
        <taxon>Arthropoda</taxon>
        <taxon>Hexapoda</taxon>
        <taxon>Collembola</taxon>
        <taxon>Entomobryomorpha</taxon>
        <taxon>Entomobryoidea</taxon>
        <taxon>Orchesellidae</taxon>
        <taxon>Orchesellinae</taxon>
        <taxon>Orchesella</taxon>
    </lineage>
</organism>